<dbReference type="InterPro" id="IPR000674">
    <property type="entry name" value="Ald_Oxase/Xan_DH_a/b"/>
</dbReference>
<evidence type="ECO:0000259" key="2">
    <source>
        <dbReference type="SMART" id="SM01008"/>
    </source>
</evidence>
<dbReference type="RefSeq" id="WP_015049122.1">
    <property type="nucleotide sequence ID" value="NC_018868.3"/>
</dbReference>
<dbReference type="EMBL" id="CP003746">
    <property type="protein sequence ID" value="AFV00972.1"/>
    <property type="molecule type" value="Genomic_DNA"/>
</dbReference>
<dbReference type="SUPFAM" id="SSF56003">
    <property type="entry name" value="Molybdenum cofactor-binding domain"/>
    <property type="match status" value="2"/>
</dbReference>
<dbReference type="Gene3D" id="3.30.365.10">
    <property type="entry name" value="Aldehyde oxidase/xanthine dehydrogenase, molybdopterin binding domain"/>
    <property type="match status" value="4"/>
</dbReference>
<keyword evidence="4" id="KW-1185">Reference proteome</keyword>
<evidence type="ECO:0000313" key="4">
    <source>
        <dbReference type="Proteomes" id="UP000000466"/>
    </source>
</evidence>
<dbReference type="InterPro" id="IPR012368">
    <property type="entry name" value="OxRdtase_Mopterin-bd_su_IorB"/>
</dbReference>
<proteinExistence type="predicted"/>
<dbReference type="HOGENOM" id="CLU_013917_0_1_6"/>
<dbReference type="PANTHER" id="PTHR47495:SF3">
    <property type="entry name" value="BLR6219 PROTEIN"/>
    <property type="match status" value="1"/>
</dbReference>
<dbReference type="KEGG" id="saga:M5M_19235"/>
<feature type="domain" description="Aldehyde oxidase/xanthine dehydrogenase a/b hammerhead" evidence="2">
    <location>
        <begin position="206"/>
        <end position="295"/>
    </location>
</feature>
<dbReference type="GO" id="GO:0016491">
    <property type="term" value="F:oxidoreductase activity"/>
    <property type="evidence" value="ECO:0007669"/>
    <property type="project" value="InterPro"/>
</dbReference>
<name>K4KPJ9_SIMAS</name>
<dbReference type="InterPro" id="IPR019546">
    <property type="entry name" value="TAT_signal_bac_arc"/>
</dbReference>
<dbReference type="Proteomes" id="UP000000466">
    <property type="component" value="Chromosome"/>
</dbReference>
<dbReference type="InterPro" id="IPR037165">
    <property type="entry name" value="AldOxase/xan_DH_Mopterin-bd_sf"/>
</dbReference>
<dbReference type="PANTHER" id="PTHR47495">
    <property type="entry name" value="ALDEHYDE DEHYDROGENASE"/>
    <property type="match status" value="1"/>
</dbReference>
<gene>
    <name evidence="3" type="ordered locus">M5M_19235</name>
</gene>
<reference evidence="3 4" key="1">
    <citation type="journal article" date="2013" name="Genome Announc.">
        <title>Complete genome sequence of Simiduia agarivorans SA1(T), a marine bacterium able to degrade a variety of polysaccharides.</title>
        <authorList>
            <person name="Lin S.Y."/>
            <person name="Shieh W.Y."/>
            <person name="Chen J.S."/>
            <person name="Tang S.L."/>
        </authorList>
    </citation>
    <scope>NUCLEOTIDE SEQUENCE [LARGE SCALE GENOMIC DNA]</scope>
    <source>
        <strain evidence="4">DSM 21679 / JCM 13881 / BCRC 17597 / SA1</strain>
    </source>
</reference>
<dbReference type="NCBIfam" id="TIGR01409">
    <property type="entry name" value="TAT_signal_seq"/>
    <property type="match status" value="1"/>
</dbReference>
<evidence type="ECO:0000256" key="1">
    <source>
        <dbReference type="ARBA" id="ARBA00022729"/>
    </source>
</evidence>
<dbReference type="InterPro" id="IPR046867">
    <property type="entry name" value="AldOxase/xan_DH_MoCoBD2"/>
</dbReference>
<dbReference type="eggNOG" id="COG1529">
    <property type="taxonomic scope" value="Bacteria"/>
</dbReference>
<accession>K4KPJ9</accession>
<dbReference type="STRING" id="1117647.M5M_19235"/>
<dbReference type="Gene3D" id="3.90.1170.50">
    <property type="entry name" value="Aldehyde oxidase/xanthine dehydrogenase, a/b hammerhead"/>
    <property type="match status" value="1"/>
</dbReference>
<dbReference type="InterPro" id="IPR006311">
    <property type="entry name" value="TAT_signal"/>
</dbReference>
<dbReference type="PROSITE" id="PS51318">
    <property type="entry name" value="TAT"/>
    <property type="match status" value="1"/>
</dbReference>
<dbReference type="Pfam" id="PF20256">
    <property type="entry name" value="MoCoBD_2"/>
    <property type="match status" value="2"/>
</dbReference>
<protein>
    <submittedName>
        <fullName evidence="3">Twin-arginine translocation pathway signal protein</fullName>
    </submittedName>
</protein>
<dbReference type="InterPro" id="IPR052516">
    <property type="entry name" value="N-heterocyclic_Hydroxylase"/>
</dbReference>
<dbReference type="AlphaFoldDB" id="K4KPJ9"/>
<evidence type="ECO:0000313" key="3">
    <source>
        <dbReference type="EMBL" id="AFV00972.1"/>
    </source>
</evidence>
<dbReference type="InterPro" id="IPR008274">
    <property type="entry name" value="AldOxase/xan_DH_MoCoBD1"/>
</dbReference>
<dbReference type="Pfam" id="PF02738">
    <property type="entry name" value="MoCoBD_1"/>
    <property type="match status" value="1"/>
</dbReference>
<dbReference type="SMART" id="SM01008">
    <property type="entry name" value="Ald_Xan_dh_C"/>
    <property type="match status" value="1"/>
</dbReference>
<keyword evidence="1" id="KW-0732">Signal</keyword>
<dbReference type="OrthoDB" id="9767994at2"/>
<sequence length="734" mass="79065">MAKFINLDRRDFLKLSGVAATGLVLQASITQDALAQTIPGSGKLAFNVWVTIGTDGRVGIIAHRSEMGQGIRTGLPQVVADELDADWRQVDIIQAIGDEKYINQDTDGSRSVRTFYQTMREMGASARHMLIAAAAKQWGVPAAECGTELHKVVHSPSGRSAGFGELAVAAAAMPTPDVKNLQFKSKDQFRYIGKPVPIVDMEVIVTGKSQFGIDVIRPDMVYASIERAPVLGSDVVKVNDSAARAVAGVLAVEVIGSAALPPSFNVKPGVAVIATNTWAAREARKKLNIEWSDSPHAAFDSHAFVAETLKGQWGERKSLVTVGEPETLLAASDARHTARYSVPHLEHATMEPPAAVAEIADGHCTVWAPVQSPVRTRDVVAGAIGFDKSKVTVNVTLLGGGFGRKSKPDFAAEAALLAKKTGRPVKLTWSREDAIQHGYYHALSVQEYTAAVDKKGWPEALKVTVASPSIMSTFAPDPGYMADWEVGQGLTNLPWQLKGYQLDNAKAAAHTRIGWLRSVYHINHAFSANSFADELARLADVDPLVYQRKLIGPDRIIGKADAEHPFSTARLKSALNRVAKSCGWPQKTATNEGWGLAVHGSFHSYVAVAAKVALEGKSLRVTEVHIAADCGQLVNPDRVHSQMEGAVIFALSHGLYGDIRFEQGRVVNSNFHDYPLLRMDKSPRIVVTLIESDERPTGVGEPGVPPVIPAVTNAIVDAGGPRIRQLPINRHLTC</sequence>
<dbReference type="PIRSF" id="PIRSF036389">
    <property type="entry name" value="IOR_B"/>
    <property type="match status" value="1"/>
</dbReference>
<organism evidence="3 4">
    <name type="scientific">Simiduia agarivorans (strain DSM 21679 / JCM 13881 / BCRC 17597 / SA1)</name>
    <dbReference type="NCBI Taxonomy" id="1117647"/>
    <lineage>
        <taxon>Bacteria</taxon>
        <taxon>Pseudomonadati</taxon>
        <taxon>Pseudomonadota</taxon>
        <taxon>Gammaproteobacteria</taxon>
        <taxon>Cellvibrionales</taxon>
        <taxon>Cellvibrionaceae</taxon>
        <taxon>Simiduia</taxon>
    </lineage>
</organism>